<dbReference type="RefSeq" id="WP_213005661.1">
    <property type="nucleotide sequence ID" value="NZ_BOQN01000018.1"/>
</dbReference>
<name>A0A919T779_9ACTN</name>
<sequence length="88" mass="9616">MTTPDPARIVETLTSAGWQVTDSKPNLYVHLAWPYQRHRLLIIPLDPGIADYDDLLAAAIRALKGAVAVGNGAKQALAAYRPDLYAHH</sequence>
<evidence type="ECO:0000313" key="2">
    <source>
        <dbReference type="Proteomes" id="UP000677082"/>
    </source>
</evidence>
<protein>
    <submittedName>
        <fullName evidence="1">Uncharacterized protein</fullName>
    </submittedName>
</protein>
<comment type="caution">
    <text evidence="1">The sequence shown here is derived from an EMBL/GenBank/DDBJ whole genome shotgun (WGS) entry which is preliminary data.</text>
</comment>
<accession>A0A919T779</accession>
<dbReference type="AlphaFoldDB" id="A0A919T779"/>
<organism evidence="1 2">
    <name type="scientific">Paractinoplanes toevensis</name>
    <dbReference type="NCBI Taxonomy" id="571911"/>
    <lineage>
        <taxon>Bacteria</taxon>
        <taxon>Bacillati</taxon>
        <taxon>Actinomycetota</taxon>
        <taxon>Actinomycetes</taxon>
        <taxon>Micromonosporales</taxon>
        <taxon>Micromonosporaceae</taxon>
        <taxon>Paractinoplanes</taxon>
    </lineage>
</organism>
<dbReference type="Proteomes" id="UP000677082">
    <property type="component" value="Unassembled WGS sequence"/>
</dbReference>
<proteinExistence type="predicted"/>
<keyword evidence="2" id="KW-1185">Reference proteome</keyword>
<dbReference type="EMBL" id="BOQN01000018">
    <property type="protein sequence ID" value="GIM89697.1"/>
    <property type="molecule type" value="Genomic_DNA"/>
</dbReference>
<reference evidence="1 2" key="1">
    <citation type="submission" date="2021-03" db="EMBL/GenBank/DDBJ databases">
        <title>Whole genome shotgun sequence of Actinoplanes toevensis NBRC 105298.</title>
        <authorList>
            <person name="Komaki H."/>
            <person name="Tamura T."/>
        </authorList>
    </citation>
    <scope>NUCLEOTIDE SEQUENCE [LARGE SCALE GENOMIC DNA]</scope>
    <source>
        <strain evidence="1 2">NBRC 105298</strain>
    </source>
</reference>
<gene>
    <name evidence="1" type="ORF">Ato02nite_014900</name>
</gene>
<evidence type="ECO:0000313" key="1">
    <source>
        <dbReference type="EMBL" id="GIM89697.1"/>
    </source>
</evidence>